<dbReference type="InterPro" id="IPR001388">
    <property type="entry name" value="Synaptobrevin-like"/>
</dbReference>
<dbReference type="PRINTS" id="PR00219">
    <property type="entry name" value="SYNAPTOBREVN"/>
</dbReference>
<dbReference type="FunCoup" id="A0A168NFJ8">
    <property type="interactions" value="266"/>
</dbReference>
<comment type="similarity">
    <text evidence="1">Belongs to the synaptobrevin family.</text>
</comment>
<dbReference type="STRING" id="4829.A0A168NFJ8"/>
<evidence type="ECO:0000256" key="8">
    <source>
        <dbReference type="PROSITE-ProRule" id="PRU00290"/>
    </source>
</evidence>
<dbReference type="GO" id="GO:0005737">
    <property type="term" value="C:cytoplasm"/>
    <property type="evidence" value="ECO:0007669"/>
    <property type="project" value="UniProtKB-ARBA"/>
</dbReference>
<evidence type="ECO:0000256" key="5">
    <source>
        <dbReference type="ARBA" id="ARBA00022989"/>
    </source>
</evidence>
<dbReference type="FunFam" id="1.20.5.110:FF:000004">
    <property type="entry name" value="Vesicle-associated membrane protein 7"/>
    <property type="match status" value="1"/>
</dbReference>
<gene>
    <name evidence="12" type="primary">ABSGL_06139.1 scaffold 7701</name>
</gene>
<dbReference type="Gene3D" id="1.20.5.110">
    <property type="match status" value="1"/>
</dbReference>
<evidence type="ECO:0000259" key="11">
    <source>
        <dbReference type="PROSITE" id="PS50892"/>
    </source>
</evidence>
<dbReference type="GO" id="GO:0016020">
    <property type="term" value="C:membrane"/>
    <property type="evidence" value="ECO:0007669"/>
    <property type="project" value="InterPro"/>
</dbReference>
<accession>A0A168NFJ8</accession>
<sequence>MVRGLLPPNFMYGRPFSHQGYRGLKMEFKIRNPLWKFMQNLTEPYDPYIPTNKSNDGGGGGGEKHPSDRTASVQQQVDDVVNIMQDNIDKVMNRGERIDDLRGKAEDLNATAGNFKRGANQVRKRMWWKDLKWKIIIGVTILAILGIIIGSIVGTQTHKNDNSQQQPPPQQTQADQASTSGSVPEESTTQQ</sequence>
<protein>
    <recommendedName>
        <fullName evidence="11">V-SNARE coiled-coil homology domain-containing protein</fullName>
    </recommendedName>
</protein>
<evidence type="ECO:0000256" key="9">
    <source>
        <dbReference type="SAM" id="MobiDB-lite"/>
    </source>
</evidence>
<dbReference type="InterPro" id="IPR042855">
    <property type="entry name" value="V_SNARE_CC"/>
</dbReference>
<dbReference type="PANTHER" id="PTHR45701">
    <property type="entry name" value="SYNAPTOBREVIN FAMILY MEMBER"/>
    <property type="match status" value="1"/>
</dbReference>
<feature type="compositionally biased region" description="Low complexity" evidence="9">
    <location>
        <begin position="171"/>
        <end position="180"/>
    </location>
</feature>
<keyword evidence="8" id="KW-0175">Coiled coil</keyword>
<name>A0A168NFJ8_ABSGL</name>
<dbReference type="InterPro" id="IPR016444">
    <property type="entry name" value="Synaptobrevin/VAMP"/>
</dbReference>
<feature type="transmembrane region" description="Helical" evidence="10">
    <location>
        <begin position="133"/>
        <end position="154"/>
    </location>
</feature>
<keyword evidence="4" id="KW-0653">Protein transport</keyword>
<dbReference type="SUPFAM" id="SSF58038">
    <property type="entry name" value="SNARE fusion complex"/>
    <property type="match status" value="1"/>
</dbReference>
<keyword evidence="2" id="KW-0813">Transport</keyword>
<keyword evidence="6 10" id="KW-0472">Membrane</keyword>
<evidence type="ECO:0000256" key="6">
    <source>
        <dbReference type="ARBA" id="ARBA00023136"/>
    </source>
</evidence>
<evidence type="ECO:0000256" key="2">
    <source>
        <dbReference type="ARBA" id="ARBA00022448"/>
    </source>
</evidence>
<dbReference type="GO" id="GO:0015031">
    <property type="term" value="P:protein transport"/>
    <property type="evidence" value="ECO:0007669"/>
    <property type="project" value="UniProtKB-KW"/>
</dbReference>
<dbReference type="InParanoid" id="A0A168NFJ8"/>
<proteinExistence type="inferred from homology"/>
<dbReference type="GO" id="GO:0016192">
    <property type="term" value="P:vesicle-mediated transport"/>
    <property type="evidence" value="ECO:0007669"/>
    <property type="project" value="InterPro"/>
</dbReference>
<evidence type="ECO:0000256" key="3">
    <source>
        <dbReference type="ARBA" id="ARBA00022692"/>
    </source>
</evidence>
<evidence type="ECO:0000256" key="4">
    <source>
        <dbReference type="ARBA" id="ARBA00022927"/>
    </source>
</evidence>
<keyword evidence="5 10" id="KW-1133">Transmembrane helix</keyword>
<reference evidence="12" key="1">
    <citation type="submission" date="2016-04" db="EMBL/GenBank/DDBJ databases">
        <authorList>
            <person name="Evans L.H."/>
            <person name="Alamgir A."/>
            <person name="Owens N."/>
            <person name="Weber N.D."/>
            <person name="Virtaneva K."/>
            <person name="Barbian K."/>
            <person name="Babar A."/>
            <person name="Rosenke K."/>
        </authorList>
    </citation>
    <scope>NUCLEOTIDE SEQUENCE [LARGE SCALE GENOMIC DNA]</scope>
    <source>
        <strain evidence="12">CBS 101.48</strain>
    </source>
</reference>
<dbReference type="GO" id="GO:0012505">
    <property type="term" value="C:endomembrane system"/>
    <property type="evidence" value="ECO:0007669"/>
    <property type="project" value="UniProtKB-SubCell"/>
</dbReference>
<feature type="region of interest" description="Disordered" evidence="9">
    <location>
        <begin position="157"/>
        <end position="191"/>
    </location>
</feature>
<dbReference type="EMBL" id="LT553217">
    <property type="protein sequence ID" value="SAM00451.1"/>
    <property type="molecule type" value="Genomic_DNA"/>
</dbReference>
<keyword evidence="3 10" id="KW-0812">Transmembrane</keyword>
<dbReference type="Pfam" id="PF00957">
    <property type="entry name" value="Synaptobrevin"/>
    <property type="match status" value="1"/>
</dbReference>
<evidence type="ECO:0000256" key="7">
    <source>
        <dbReference type="ARBA" id="ARBA00046280"/>
    </source>
</evidence>
<evidence type="ECO:0000256" key="10">
    <source>
        <dbReference type="SAM" id="Phobius"/>
    </source>
</evidence>
<evidence type="ECO:0000256" key="1">
    <source>
        <dbReference type="ARBA" id="ARBA00008025"/>
    </source>
</evidence>
<evidence type="ECO:0000313" key="13">
    <source>
        <dbReference type="Proteomes" id="UP000078561"/>
    </source>
</evidence>
<keyword evidence="13" id="KW-1185">Reference proteome</keyword>
<feature type="region of interest" description="Disordered" evidence="9">
    <location>
        <begin position="46"/>
        <end position="73"/>
    </location>
</feature>
<dbReference type="PROSITE" id="PS50892">
    <property type="entry name" value="V_SNARE"/>
    <property type="match status" value="1"/>
</dbReference>
<feature type="domain" description="V-SNARE coiled-coil homology" evidence="11">
    <location>
        <begin position="69"/>
        <end position="129"/>
    </location>
</feature>
<evidence type="ECO:0000313" key="12">
    <source>
        <dbReference type="EMBL" id="SAM00451.1"/>
    </source>
</evidence>
<organism evidence="12">
    <name type="scientific">Absidia glauca</name>
    <name type="common">Pin mould</name>
    <dbReference type="NCBI Taxonomy" id="4829"/>
    <lineage>
        <taxon>Eukaryota</taxon>
        <taxon>Fungi</taxon>
        <taxon>Fungi incertae sedis</taxon>
        <taxon>Mucoromycota</taxon>
        <taxon>Mucoromycotina</taxon>
        <taxon>Mucoromycetes</taxon>
        <taxon>Mucorales</taxon>
        <taxon>Cunninghamellaceae</taxon>
        <taxon>Absidia</taxon>
    </lineage>
</organism>
<dbReference type="Proteomes" id="UP000078561">
    <property type="component" value="Unassembled WGS sequence"/>
</dbReference>
<dbReference type="AlphaFoldDB" id="A0A168NFJ8"/>
<dbReference type="OrthoDB" id="190375at2759"/>
<comment type="subcellular location">
    <subcellularLocation>
        <location evidence="7">Endomembrane system</location>
        <topology evidence="7">Single-pass type IV membrane protein</topology>
    </subcellularLocation>
</comment>
<feature type="compositionally biased region" description="Polar residues" evidence="9">
    <location>
        <begin position="181"/>
        <end position="191"/>
    </location>
</feature>